<dbReference type="InterPro" id="IPR011625">
    <property type="entry name" value="A2M_N_BRD"/>
</dbReference>
<feature type="chain" id="PRO_5015607866" evidence="5">
    <location>
        <begin position="23"/>
        <end position="1802"/>
    </location>
</feature>
<dbReference type="InterPro" id="IPR041203">
    <property type="entry name" value="Bact_A2M_MG5"/>
</dbReference>
<dbReference type="InterPro" id="IPR047565">
    <property type="entry name" value="Alpha-macroglob_thiol-ester_cl"/>
</dbReference>
<dbReference type="InterPro" id="IPR000177">
    <property type="entry name" value="Apple"/>
</dbReference>
<keyword evidence="2 5" id="KW-0732">Signal</keyword>
<keyword evidence="4" id="KW-1015">Disulfide bond</keyword>
<dbReference type="InterPro" id="IPR002890">
    <property type="entry name" value="MG2"/>
</dbReference>
<dbReference type="Gene3D" id="1.50.10.20">
    <property type="match status" value="1"/>
</dbReference>
<dbReference type="PIRSF" id="PIRSF038980">
    <property type="entry name" value="A2M_bac"/>
    <property type="match status" value="1"/>
</dbReference>
<dbReference type="CDD" id="cd02891">
    <property type="entry name" value="A2M_like"/>
    <property type="match status" value="1"/>
</dbReference>
<dbReference type="SMART" id="SM01419">
    <property type="entry name" value="Thiol-ester_cl"/>
    <property type="match status" value="1"/>
</dbReference>
<dbReference type="RefSeq" id="WP_108692101.1">
    <property type="nucleotide sequence ID" value="NZ_QCYH01000005.1"/>
</dbReference>
<dbReference type="EMBL" id="QCYH01000005">
    <property type="protein sequence ID" value="PVA10019.1"/>
    <property type="molecule type" value="Genomic_DNA"/>
</dbReference>
<protein>
    <submittedName>
        <fullName evidence="7">PAN domain-containing protein</fullName>
    </submittedName>
</protein>
<evidence type="ECO:0000256" key="1">
    <source>
        <dbReference type="ARBA" id="ARBA00010556"/>
    </source>
</evidence>
<dbReference type="SUPFAM" id="SSF48239">
    <property type="entry name" value="Terpenoid cyclases/Protein prenyltransferases"/>
    <property type="match status" value="1"/>
</dbReference>
<dbReference type="Pfam" id="PF11974">
    <property type="entry name" value="bMG3"/>
    <property type="match status" value="1"/>
</dbReference>
<evidence type="ECO:0000256" key="2">
    <source>
        <dbReference type="ARBA" id="ARBA00022729"/>
    </source>
</evidence>
<dbReference type="Proteomes" id="UP000244446">
    <property type="component" value="Unassembled WGS sequence"/>
</dbReference>
<comment type="caution">
    <text evidence="7">The sequence shown here is derived from an EMBL/GenBank/DDBJ whole genome shotgun (WGS) entry which is preliminary data.</text>
</comment>
<name>A0A2T7G6G5_9RHOB</name>
<dbReference type="Pfam" id="PF21142">
    <property type="entry name" value="A2M_bMG2"/>
    <property type="match status" value="1"/>
</dbReference>
<feature type="signal peptide" evidence="5">
    <location>
        <begin position="1"/>
        <end position="22"/>
    </location>
</feature>
<comment type="similarity">
    <text evidence="1">Belongs to the protease inhibitor I39 (alpha-2-macroglobulin) family. Bacterial alpha-2-macroglobulin subfamily.</text>
</comment>
<keyword evidence="8" id="KW-1185">Reference proteome</keyword>
<dbReference type="SMART" id="SM01359">
    <property type="entry name" value="A2M_N_2"/>
    <property type="match status" value="1"/>
</dbReference>
<dbReference type="InterPro" id="IPR021868">
    <property type="entry name" value="Alpha_2_Macroglob_MG3"/>
</dbReference>
<dbReference type="PANTHER" id="PTHR40094">
    <property type="entry name" value="ALPHA-2-MACROGLOBULIN HOMOLOG"/>
    <property type="match status" value="1"/>
</dbReference>
<dbReference type="InterPro" id="IPR051802">
    <property type="entry name" value="YfhM-like"/>
</dbReference>
<dbReference type="GO" id="GO:0004866">
    <property type="term" value="F:endopeptidase inhibitor activity"/>
    <property type="evidence" value="ECO:0007669"/>
    <property type="project" value="InterPro"/>
</dbReference>
<dbReference type="InterPro" id="IPR001599">
    <property type="entry name" value="Macroglobln_a2"/>
</dbReference>
<dbReference type="InterPro" id="IPR026284">
    <property type="entry name" value="A2MG_proteobact"/>
</dbReference>
<dbReference type="PROSITE" id="PS50948">
    <property type="entry name" value="PAN"/>
    <property type="match status" value="1"/>
</dbReference>
<dbReference type="Pfam" id="PF07703">
    <property type="entry name" value="A2M_BRD"/>
    <property type="match status" value="1"/>
</dbReference>
<reference evidence="7 8" key="1">
    <citation type="submission" date="2018-04" db="EMBL/GenBank/DDBJ databases">
        <title>Pelagivirga bohaiensis gen. nov., sp. nov., a bacterium isolated from the Bohai Sea.</title>
        <authorList>
            <person name="Ji X."/>
        </authorList>
    </citation>
    <scope>NUCLEOTIDE SEQUENCE [LARGE SCALE GENOMIC DNA]</scope>
    <source>
        <strain evidence="7 8">BH-SD19</strain>
    </source>
</reference>
<dbReference type="Pfam" id="PF17973">
    <property type="entry name" value="bMG10"/>
    <property type="match status" value="1"/>
</dbReference>
<dbReference type="SMART" id="SM01360">
    <property type="entry name" value="A2M"/>
    <property type="match status" value="1"/>
</dbReference>
<dbReference type="OrthoDB" id="9767116at2"/>
<dbReference type="Pfam" id="PF17962">
    <property type="entry name" value="bMG6"/>
    <property type="match status" value="1"/>
</dbReference>
<dbReference type="GO" id="GO:0005615">
    <property type="term" value="C:extracellular space"/>
    <property type="evidence" value="ECO:0007669"/>
    <property type="project" value="InterPro"/>
</dbReference>
<sequence>MLRHVLLSVVLACIATLSVAQSAVPDKRAIVTRDVDFYGSDLTALFDTTFEACQTACLSTPDCHAFTFNTKSSACFPKSAVSDEKPFAGAYSARVADTNPRVLEQADALAADLEFLGQDIFAQMRKQASDIGRKHPGGAYTAQAMMQAAQERMAEGDALNAMRWAGAAVSVSDASDHWTEYARLSLLVAENKSSLGQQAALAAVNGYVRALSGGARVNALLILADALERGERGREMVQALRLAEGIEPRADVVAALEDASAKYGFRIIDNSTDNDSATPRICAEFSGEVIAAGTDYTPFVRLPDPGLVVQPEDRQICIDGVRHGERYSVTFRRGLPAANGETLLKDVEITSYVRDRAPQVSFPGRAFVLPRAADAALPVETINLNTVDLSLRRVSDRNLLRAIQDDYFGRPLNGYDLDHFSQSIAQDVWTGTGEVQNELNQTMTTRLPMGGVLKDQPPGIYTLTAQIEGTESHEEAGATQWFVLTDLGLTTLMGNDGLHVFARSLASADALEGIEVTLISRANAVLDTAQTDADGHAAFDAGLTRGTGGAAPALVVARSGDEDTAFLSLTDPAFDLSDRGVEGRPPAPPVDVFLATDRGAYRAGEVIHATALARDDRAAAIGGLALTAILTRPDGVEYARHLSAEDASGGHVFTMPVGETAPRGTWTLDIKADVDAPALASTQLLVEDFLPERIDFTLSLPEGTLSADALPPLKVDARYLFGAAGAGLKSEGQLVVRPTRSLDDFPGYVFGRHDADTAPKVQFFDPGMTDDSGALTQPLEVPQDLDGAQPHSATAVLRLREGSGRPVERQITRTLAPAKPMIGIKPRFDDVVQEGTDAAFDIIAVGPDLARTDMDVAWTLNRVTTRYQWYQQYGNWNWEPITTRKRIATGSGTLGDVPLSVSAPVEWGEYELVVERTGGAYVASSVDFYAGWYAPADSSKAPDTLELSLDAESYDAGDTAQLRIVPRYAGTALVTVMSNRVISRKAVEVSEGENIIPVGVTEDWGTGAYVSAQVIRPMDVAAGQNPARALGLAHARIDPGARQLAVTIDAPDASDPRGPLNATVKMDGLEGQAGFVTLAAVDVGILNLTGFDSPDPSVHYFGQRRLGVEMRDIYGRLIDGMNGAAGTVRSGGDAGNGMDRQSPPPTEELVAYFTGPLSVGADGTAEASFDIPDFNGTVRLMAIAWSADGVGQAARDVLVRDPVVLTASVPRFLAPGDSSSMLLEIVHATGPAGRVGLDITAPGLTLAESVPAELDLQDGQKQSFRLPITAGEVGDYEIRIALTTPDGKQLTKSLTLPVRANDPPVSETRRFELAAGDTFTLTDDVFAGYRPGTGEAVISAGALARLNVPGLLQSLDRYPYGCTEQVTSRAMPLLYFNQVATALGLGNDGAIAKRVDQAVARVLTRQTSSGAFGMWRADSGDFWLDAYVADFLSRARAEGFDVPDRAFAMAMDNLRNRVNYAPDFDSGGEDIAYALMVLAREGAAAMGDLRYYADVKAGDFATPLAQAQLGAALASYGDQTRADRMFSAALDSTGRVSDPAHVWRADYGTALRDRAGVLALLAEAGSNVGDRDALARSIAGEGPHLSTQEEAWSLLAARALIGDTASQGLTLNGEAVEGAFLRKLEAGTVQPQQITNTAQRDTDITLTTFGVPQVPGPADGYGYRIERAYFDMDGGAVSLEGVPSGTRLVAVLTVTPFEEAQARLIIDDPLPAGLEIDNPNLLSSGDVGALDWLNAAYTEHSEFRSDRFIAAVEWRSKDAFNLAYIVRAISPGQYHHPAATVEDMYRPEYRAHTDTGAMTVTE</sequence>
<feature type="domain" description="Apple" evidence="6">
    <location>
        <begin position="13"/>
        <end position="103"/>
    </location>
</feature>
<dbReference type="InterPro" id="IPR011626">
    <property type="entry name" value="Alpha-macroglobulin_TED"/>
</dbReference>
<dbReference type="PANTHER" id="PTHR40094:SF1">
    <property type="entry name" value="UBIQUITIN DOMAIN-CONTAINING PROTEIN"/>
    <property type="match status" value="1"/>
</dbReference>
<dbReference type="Gene3D" id="2.60.40.1930">
    <property type="match status" value="1"/>
</dbReference>
<evidence type="ECO:0000259" key="6">
    <source>
        <dbReference type="PROSITE" id="PS50948"/>
    </source>
</evidence>
<dbReference type="Pfam" id="PF17972">
    <property type="entry name" value="bMG5"/>
    <property type="match status" value="1"/>
</dbReference>
<evidence type="ECO:0000313" key="8">
    <source>
        <dbReference type="Proteomes" id="UP000244446"/>
    </source>
</evidence>
<dbReference type="InterPro" id="IPR008930">
    <property type="entry name" value="Terpenoid_cyclase/PrenylTrfase"/>
</dbReference>
<dbReference type="InterPro" id="IPR041246">
    <property type="entry name" value="Bact_MG10"/>
</dbReference>
<evidence type="ECO:0000256" key="4">
    <source>
        <dbReference type="ARBA" id="ARBA00023157"/>
    </source>
</evidence>
<evidence type="ECO:0000256" key="3">
    <source>
        <dbReference type="ARBA" id="ARBA00022737"/>
    </source>
</evidence>
<accession>A0A2T7G6G5</accession>
<proteinExistence type="inferred from homology"/>
<dbReference type="SMART" id="SM00223">
    <property type="entry name" value="APPLE"/>
    <property type="match status" value="1"/>
</dbReference>
<dbReference type="InterPro" id="IPR003609">
    <property type="entry name" value="Pan_app"/>
</dbReference>
<dbReference type="InterPro" id="IPR041462">
    <property type="entry name" value="Bact_A2M_MG6"/>
</dbReference>
<evidence type="ECO:0000313" key="7">
    <source>
        <dbReference type="EMBL" id="PVA10019.1"/>
    </source>
</evidence>
<dbReference type="CDD" id="cd01100">
    <property type="entry name" value="APPLE_Factor_XI_like"/>
    <property type="match status" value="1"/>
</dbReference>
<keyword evidence="3" id="KW-0677">Repeat</keyword>
<dbReference type="GO" id="GO:0006508">
    <property type="term" value="P:proteolysis"/>
    <property type="evidence" value="ECO:0007669"/>
    <property type="project" value="InterPro"/>
</dbReference>
<dbReference type="Pfam" id="PF00207">
    <property type="entry name" value="A2M"/>
    <property type="match status" value="1"/>
</dbReference>
<dbReference type="Pfam" id="PF07678">
    <property type="entry name" value="TED_complement"/>
    <property type="match status" value="1"/>
</dbReference>
<gene>
    <name evidence="7" type="ORF">DC366_10160</name>
</gene>
<evidence type="ECO:0000256" key="5">
    <source>
        <dbReference type="SAM" id="SignalP"/>
    </source>
</evidence>
<dbReference type="Gene3D" id="3.50.4.10">
    <property type="entry name" value="Hepatocyte Growth Factor"/>
    <property type="match status" value="1"/>
</dbReference>
<dbReference type="InterPro" id="IPR049120">
    <property type="entry name" value="A2M_bMG2"/>
</dbReference>
<dbReference type="Pfam" id="PF00024">
    <property type="entry name" value="PAN_1"/>
    <property type="match status" value="1"/>
</dbReference>
<organism evidence="7 8">
    <name type="scientific">Pelagivirga sediminicola</name>
    <dbReference type="NCBI Taxonomy" id="2170575"/>
    <lineage>
        <taxon>Bacteria</taxon>
        <taxon>Pseudomonadati</taxon>
        <taxon>Pseudomonadota</taxon>
        <taxon>Alphaproteobacteria</taxon>
        <taxon>Rhodobacterales</taxon>
        <taxon>Paracoccaceae</taxon>
        <taxon>Pelagivirga</taxon>
    </lineage>
</organism>
<dbReference type="Pfam" id="PF01835">
    <property type="entry name" value="MG2"/>
    <property type="match status" value="1"/>
</dbReference>